<dbReference type="GO" id="GO:0005975">
    <property type="term" value="P:carbohydrate metabolic process"/>
    <property type="evidence" value="ECO:0007669"/>
    <property type="project" value="InterPro"/>
</dbReference>
<sequence length="660" mass="71036">MIAAIAAIAAIVAGVAAKAPPTAWPSEEPFWPRYPTRTLQVLDGTWDFVPAIAGVDPTAIPYEAAKELVDKSTSSMGVPGSCDVTAPGVEGPRGTFVYRTTFAGSPGVGSLLQFMACSFYCRVFVDGAELGDHRAGGYAPFWMAAPAASATRREVLVVVNNEFNSTTAPVHTGGDFYNYAGITRNVLVFDTPADDARLHRVAVFPLNATEGTIALNVSLAGSSVPQAVWLSLGWNGEAAGPARVYSVNADGIVVVPRLAVPDFRPWAVGSPNLFTLLVQLHSPGGSAAPVVDSIQVRSGVRVLSVVKEAATSAPRLAVNGRVTKLLGVNRHTMWPDTGAGLTLEQVKADLALLKELNVNWVRGAHYPQDQRFLDLLDESGIGIWEETLGPGVLAANLLNPYWMRYQLQQVAEMVETSANHPSVLYHAFYNEGPSDNPLICGGYNESAMAIRRRVSTAGSPPTRLVTYASDKREFDFCLGVTDAVSFNDYPCWYNPTHCDDPTAHTAATWEAHANWALEHYPSKPFGISETGAGGVFEWTNSTNVRWSQLYETQVVAAEAGFAASSPNVSHFTVWQFNDIKANEGDTAKCGQCQYLPHPNNLTVPWTCEQINVGCGRPGGENHKGQVDFWRRKKQSFPRLASIFKSALGESACAPSSRCGA</sequence>
<comment type="caution">
    <text evidence="3">The sequence shown here is derived from an EMBL/GenBank/DDBJ whole genome shotgun (WGS) entry which is preliminary data.</text>
</comment>
<dbReference type="InterPro" id="IPR051913">
    <property type="entry name" value="GH2_Domain-Containing"/>
</dbReference>
<dbReference type="InterPro" id="IPR017853">
    <property type="entry name" value="GH"/>
</dbReference>
<dbReference type="EMBL" id="VLTM01000096">
    <property type="protein sequence ID" value="KAA0153788.1"/>
    <property type="molecule type" value="Genomic_DNA"/>
</dbReference>
<proteinExistence type="predicted"/>
<feature type="chain" id="PRO_5023122342" description="Glycoside hydrolase family 2 catalytic domain-containing protein" evidence="1">
    <location>
        <begin position="18"/>
        <end position="660"/>
    </location>
</feature>
<organism evidence="3 4">
    <name type="scientific">Cafeteria roenbergensis</name>
    <name type="common">Marine flagellate</name>
    <dbReference type="NCBI Taxonomy" id="33653"/>
    <lineage>
        <taxon>Eukaryota</taxon>
        <taxon>Sar</taxon>
        <taxon>Stramenopiles</taxon>
        <taxon>Bigyra</taxon>
        <taxon>Opalozoa</taxon>
        <taxon>Bicosoecida</taxon>
        <taxon>Cafeteriaceae</taxon>
        <taxon>Cafeteria</taxon>
    </lineage>
</organism>
<dbReference type="InterPro" id="IPR006103">
    <property type="entry name" value="Glyco_hydro_2_cat"/>
</dbReference>
<dbReference type="GO" id="GO:0004553">
    <property type="term" value="F:hydrolase activity, hydrolyzing O-glycosyl compounds"/>
    <property type="evidence" value="ECO:0007669"/>
    <property type="project" value="InterPro"/>
</dbReference>
<evidence type="ECO:0000313" key="4">
    <source>
        <dbReference type="Proteomes" id="UP000325113"/>
    </source>
</evidence>
<dbReference type="InterPro" id="IPR006101">
    <property type="entry name" value="Glyco_hydro_2"/>
</dbReference>
<evidence type="ECO:0000313" key="3">
    <source>
        <dbReference type="EMBL" id="KAA0153788.1"/>
    </source>
</evidence>
<feature type="signal peptide" evidence="1">
    <location>
        <begin position="1"/>
        <end position="17"/>
    </location>
</feature>
<dbReference type="Proteomes" id="UP000325113">
    <property type="component" value="Unassembled WGS sequence"/>
</dbReference>
<dbReference type="Gene3D" id="2.60.120.260">
    <property type="entry name" value="Galactose-binding domain-like"/>
    <property type="match status" value="1"/>
</dbReference>
<gene>
    <name evidence="3" type="ORF">FNF31_06392</name>
</gene>
<feature type="domain" description="Glycoside hydrolase family 2 catalytic" evidence="2">
    <location>
        <begin position="315"/>
        <end position="529"/>
    </location>
</feature>
<dbReference type="PRINTS" id="PR00132">
    <property type="entry name" value="GLHYDRLASE2"/>
</dbReference>
<dbReference type="Gene3D" id="3.20.20.80">
    <property type="entry name" value="Glycosidases"/>
    <property type="match status" value="1"/>
</dbReference>
<name>A0A5A8CM57_CAFRO</name>
<evidence type="ECO:0000256" key="1">
    <source>
        <dbReference type="SAM" id="SignalP"/>
    </source>
</evidence>
<dbReference type="SUPFAM" id="SSF49785">
    <property type="entry name" value="Galactose-binding domain-like"/>
    <property type="match status" value="1"/>
</dbReference>
<dbReference type="PANTHER" id="PTHR42732:SF1">
    <property type="entry name" value="BETA-MANNOSIDASE"/>
    <property type="match status" value="1"/>
</dbReference>
<dbReference type="InterPro" id="IPR008979">
    <property type="entry name" value="Galactose-bd-like_sf"/>
</dbReference>
<reference evidence="3 4" key="1">
    <citation type="submission" date="2019-07" db="EMBL/GenBank/DDBJ databases">
        <title>Genomes of Cafeteria roenbergensis.</title>
        <authorList>
            <person name="Fischer M.G."/>
            <person name="Hackl T."/>
            <person name="Roman M."/>
        </authorList>
    </citation>
    <scope>NUCLEOTIDE SEQUENCE [LARGE SCALE GENOMIC DNA]</scope>
    <source>
        <strain evidence="3 4">Cflag</strain>
    </source>
</reference>
<keyword evidence="1" id="KW-0732">Signal</keyword>
<evidence type="ECO:0000259" key="2">
    <source>
        <dbReference type="Pfam" id="PF02836"/>
    </source>
</evidence>
<dbReference type="SUPFAM" id="SSF51445">
    <property type="entry name" value="(Trans)glycosidases"/>
    <property type="match status" value="1"/>
</dbReference>
<dbReference type="AlphaFoldDB" id="A0A5A8CM57"/>
<dbReference type="Pfam" id="PF02836">
    <property type="entry name" value="Glyco_hydro_2_C"/>
    <property type="match status" value="1"/>
</dbReference>
<protein>
    <recommendedName>
        <fullName evidence="2">Glycoside hydrolase family 2 catalytic domain-containing protein</fullName>
    </recommendedName>
</protein>
<accession>A0A5A8CM57</accession>
<dbReference type="PANTHER" id="PTHR42732">
    <property type="entry name" value="BETA-GALACTOSIDASE"/>
    <property type="match status" value="1"/>
</dbReference>